<accession>A0A3M2M569</accession>
<feature type="domain" description="Tryptophan synthase beta chain-like PALP" evidence="4">
    <location>
        <begin position="39"/>
        <end position="321"/>
    </location>
</feature>
<comment type="cofactor">
    <cofactor evidence="1">
        <name>pyridoxal 5'-phosphate</name>
        <dbReference type="ChEBI" id="CHEBI:597326"/>
    </cofactor>
</comment>
<dbReference type="InterPro" id="IPR036052">
    <property type="entry name" value="TrpB-like_PALP_sf"/>
</dbReference>
<dbReference type="AlphaFoldDB" id="A0A3M2M569"/>
<dbReference type="EMBL" id="RFFJ01000022">
    <property type="protein sequence ID" value="RMI43615.1"/>
    <property type="molecule type" value="Genomic_DNA"/>
</dbReference>
<dbReference type="Proteomes" id="UP000278673">
    <property type="component" value="Unassembled WGS sequence"/>
</dbReference>
<dbReference type="GO" id="GO:0006567">
    <property type="term" value="P:L-threonine catabolic process"/>
    <property type="evidence" value="ECO:0007669"/>
    <property type="project" value="TreeGrafter"/>
</dbReference>
<evidence type="ECO:0000256" key="2">
    <source>
        <dbReference type="ARBA" id="ARBA00022898"/>
    </source>
</evidence>
<evidence type="ECO:0000313" key="6">
    <source>
        <dbReference type="Proteomes" id="UP000278673"/>
    </source>
</evidence>
<keyword evidence="3" id="KW-0456">Lyase</keyword>
<name>A0A3M2M569_9ACTN</name>
<dbReference type="Pfam" id="PF00291">
    <property type="entry name" value="PALP"/>
    <property type="match status" value="1"/>
</dbReference>
<dbReference type="InterPro" id="IPR001926">
    <property type="entry name" value="TrpB-like_PALP"/>
</dbReference>
<dbReference type="InterPro" id="IPR050147">
    <property type="entry name" value="Ser/Thr_Dehydratase"/>
</dbReference>
<gene>
    <name evidence="5" type="ORF">EBN88_06910</name>
</gene>
<dbReference type="GO" id="GO:0006565">
    <property type="term" value="P:L-serine catabolic process"/>
    <property type="evidence" value="ECO:0007669"/>
    <property type="project" value="TreeGrafter"/>
</dbReference>
<comment type="caution">
    <text evidence="5">The sequence shown here is derived from an EMBL/GenBank/DDBJ whole genome shotgun (WGS) entry which is preliminary data.</text>
</comment>
<dbReference type="PANTHER" id="PTHR48078:SF17">
    <property type="entry name" value="THREONINE DEHYDRATASE"/>
    <property type="match status" value="1"/>
</dbReference>
<evidence type="ECO:0000259" key="4">
    <source>
        <dbReference type="Pfam" id="PF00291"/>
    </source>
</evidence>
<protein>
    <submittedName>
        <fullName evidence="5">Pyridoxal-phosphate dependent enzyme</fullName>
    </submittedName>
</protein>
<keyword evidence="2" id="KW-0663">Pyridoxal phosphate</keyword>
<dbReference type="GO" id="GO:0004794">
    <property type="term" value="F:threonine deaminase activity"/>
    <property type="evidence" value="ECO:0007669"/>
    <property type="project" value="TreeGrafter"/>
</dbReference>
<evidence type="ECO:0000256" key="1">
    <source>
        <dbReference type="ARBA" id="ARBA00001933"/>
    </source>
</evidence>
<evidence type="ECO:0000256" key="3">
    <source>
        <dbReference type="ARBA" id="ARBA00023239"/>
    </source>
</evidence>
<reference evidence="5 6" key="1">
    <citation type="submission" date="2018-10" db="EMBL/GenBank/DDBJ databases">
        <title>Isolation, diversity and antifungal activity of actinobacteria from wheat.</title>
        <authorList>
            <person name="Han C."/>
        </authorList>
    </citation>
    <scope>NUCLEOTIDE SEQUENCE [LARGE SCALE GENOMIC DNA]</scope>
    <source>
        <strain evidence="5 6">NEAU-YY642</strain>
    </source>
</reference>
<keyword evidence="6" id="KW-1185">Reference proteome</keyword>
<organism evidence="5 6">
    <name type="scientific">Streptomyces triticirhizae</name>
    <dbReference type="NCBI Taxonomy" id="2483353"/>
    <lineage>
        <taxon>Bacteria</taxon>
        <taxon>Bacillati</taxon>
        <taxon>Actinomycetota</taxon>
        <taxon>Actinomycetes</taxon>
        <taxon>Kitasatosporales</taxon>
        <taxon>Streptomycetaceae</taxon>
        <taxon>Streptomyces</taxon>
    </lineage>
</organism>
<dbReference type="GO" id="GO:0003941">
    <property type="term" value="F:L-serine ammonia-lyase activity"/>
    <property type="evidence" value="ECO:0007669"/>
    <property type="project" value="TreeGrafter"/>
</dbReference>
<evidence type="ECO:0000313" key="5">
    <source>
        <dbReference type="EMBL" id="RMI43615.1"/>
    </source>
</evidence>
<dbReference type="RefSeq" id="WP_122182919.1">
    <property type="nucleotide sequence ID" value="NZ_RFFJ01000022.1"/>
</dbReference>
<dbReference type="PANTHER" id="PTHR48078">
    <property type="entry name" value="THREONINE DEHYDRATASE, MITOCHONDRIAL-RELATED"/>
    <property type="match status" value="1"/>
</dbReference>
<sequence length="328" mass="33949">MENTSQRPEEATEHAEFTDLRLSRVLRARTVIPACFLDTPQYEDDLLNAALGRRVTVKLETANPIRSFKGRGVGFALGEIPAGETVVCASSGNFGQAVAYIGRSRGLNVVVYAPAPVNPVKRARMEAFGAQVVEVGEGTGDAGHTGDAGAAASAAAEERGAHLIVDGVPPAIAEGAATMAEELTRAGTFDALVAPIGDGSLISGLALWMRGHAPGTRVIGVNPAEAPAMLRSWRAGEPVTARPTSGFAEGIAIPRPHPESVERVRALVDDIVLVDERELRDGMGLVARHLSVLAEPAGAAGIAAIAAGRVDGERVATVVTGANPNRLA</sequence>
<proteinExistence type="predicted"/>
<dbReference type="Gene3D" id="3.40.50.1100">
    <property type="match status" value="2"/>
</dbReference>
<dbReference type="GO" id="GO:0009097">
    <property type="term" value="P:isoleucine biosynthetic process"/>
    <property type="evidence" value="ECO:0007669"/>
    <property type="project" value="TreeGrafter"/>
</dbReference>
<dbReference type="SUPFAM" id="SSF53686">
    <property type="entry name" value="Tryptophan synthase beta subunit-like PLP-dependent enzymes"/>
    <property type="match status" value="1"/>
</dbReference>